<sequence>MKRFFLAVTAPLLASTLVAGSIPFPIGNARAQESGAPRLAQLPRTPDQVVECELLIVGGGLAGTAAAYESLLMGHTVCMTELTDWVGGQISSQGTTALDESREQRRRLFYSRGYKELRDRVEAKYGELNPGQCWVSASCFLPADANAILMDMLADAQRQGGGELRWFPNTVVKDLSLNADGTHIDEVVAIRHSAAPGTAPLNTDFLSEMIEDAYTYENSARLSKEIIQFVPAGIVAKRGEGDVERRVDWFVVEATETGELIVLADVPYELGLDPKSPLNPSSPVTERDPYCTQGFTYTFAMERTAEPQTFDVPDYYSIYEPYYSWERERDSLPTAADHFDFVFTYRRLQNPRPRSSDRNVFGVPRASVGDISMQNWTWGNDYRPGTEFDNLILTEDQLAASGQLEPGGWLGGLRTDTLRKGEENAIGFFYWLTTGTTDSQIDDRFKEPDPYNRYLQGLDSPMNTAHGLSKYPYIREARRIIGRPSPGYESGFMISEVDFSWNDFGSEFYRENLDQSTYTSMRRYLAGLGTVDTFLPGADPNEFPVRTRSRIYPDSVGIAQYAIDFHPCMRDYPAEAPGNIERPGVRQAHGQAYPAQIPLRAMIPQRVDNMLVASKSIAASYSAAAAYRVHSFEWSVGAAAAHTIDFSLRNGVLPSELVENPASQSPMFEALRAELEASGNPVMFPNTSILNEDWGDWRPW</sequence>
<dbReference type="SUPFAM" id="SSF51905">
    <property type="entry name" value="FAD/NAD(P)-binding domain"/>
    <property type="match status" value="1"/>
</dbReference>
<feature type="signal peptide" evidence="1">
    <location>
        <begin position="1"/>
        <end position="19"/>
    </location>
</feature>
<comment type="caution">
    <text evidence="2">The sequence shown here is derived from an EMBL/GenBank/DDBJ whole genome shotgun (WGS) entry which is preliminary data.</text>
</comment>
<evidence type="ECO:0000256" key="1">
    <source>
        <dbReference type="SAM" id="SignalP"/>
    </source>
</evidence>
<dbReference type="Pfam" id="PF12831">
    <property type="entry name" value="FAD_oxidored"/>
    <property type="match status" value="2"/>
</dbReference>
<evidence type="ECO:0000313" key="2">
    <source>
        <dbReference type="EMBL" id="PZO36585.1"/>
    </source>
</evidence>
<dbReference type="GO" id="GO:0008734">
    <property type="term" value="F:L-aspartate oxidase activity"/>
    <property type="evidence" value="ECO:0007669"/>
    <property type="project" value="InterPro"/>
</dbReference>
<protein>
    <submittedName>
        <fullName evidence="2">FAD-dependent oxidoreductase</fullName>
    </submittedName>
</protein>
<dbReference type="PANTHER" id="PTHR42716:SF1">
    <property type="entry name" value="SLL0471 PROTEIN"/>
    <property type="match status" value="1"/>
</dbReference>
<proteinExistence type="predicted"/>
<dbReference type="PANTHER" id="PTHR42716">
    <property type="entry name" value="L-ASPARTATE OXIDASE"/>
    <property type="match status" value="1"/>
</dbReference>
<feature type="chain" id="PRO_5015964556" evidence="1">
    <location>
        <begin position="20"/>
        <end position="700"/>
    </location>
</feature>
<dbReference type="Proteomes" id="UP000249081">
    <property type="component" value="Unassembled WGS sequence"/>
</dbReference>
<gene>
    <name evidence="2" type="ORF">DCF17_16990</name>
</gene>
<evidence type="ECO:0000313" key="3">
    <source>
        <dbReference type="Proteomes" id="UP000249081"/>
    </source>
</evidence>
<name>A0A2W4XPR6_9CYAN</name>
<dbReference type="EMBL" id="QBMN01000138">
    <property type="protein sequence ID" value="PZO36585.1"/>
    <property type="molecule type" value="Genomic_DNA"/>
</dbReference>
<dbReference type="GO" id="GO:0009435">
    <property type="term" value="P:NAD+ biosynthetic process"/>
    <property type="evidence" value="ECO:0007669"/>
    <property type="project" value="InterPro"/>
</dbReference>
<reference evidence="3" key="1">
    <citation type="submission" date="2018-04" db="EMBL/GenBank/DDBJ databases">
        <authorList>
            <person name="Cornet L."/>
        </authorList>
    </citation>
    <scope>NUCLEOTIDE SEQUENCE [LARGE SCALE GENOMIC DNA]</scope>
</reference>
<dbReference type="Gene3D" id="3.50.50.60">
    <property type="entry name" value="FAD/NAD(P)-binding domain"/>
    <property type="match status" value="1"/>
</dbReference>
<keyword evidence="1" id="KW-0732">Signal</keyword>
<organism evidence="2 3">
    <name type="scientific">Shackletoniella antarctica</name>
    <dbReference type="NCBI Taxonomy" id="268115"/>
    <lineage>
        <taxon>Bacteria</taxon>
        <taxon>Bacillati</taxon>
        <taxon>Cyanobacteriota</taxon>
        <taxon>Cyanophyceae</taxon>
        <taxon>Oculatellales</taxon>
        <taxon>Oculatellaceae</taxon>
        <taxon>Shackletoniella</taxon>
    </lineage>
</organism>
<dbReference type="InterPro" id="IPR005288">
    <property type="entry name" value="NadB"/>
</dbReference>
<reference evidence="2 3" key="2">
    <citation type="submission" date="2018-06" db="EMBL/GenBank/DDBJ databases">
        <title>Metagenomic assembly of (sub)arctic Cyanobacteria and their associated microbiome from non-axenic cultures.</title>
        <authorList>
            <person name="Baurain D."/>
        </authorList>
    </citation>
    <scope>NUCLEOTIDE SEQUENCE [LARGE SCALE GENOMIC DNA]</scope>
    <source>
        <strain evidence="2">ULC041bin1</strain>
    </source>
</reference>
<accession>A0A2W4XPR6</accession>
<dbReference type="AlphaFoldDB" id="A0A2W4XPR6"/>
<dbReference type="InterPro" id="IPR036188">
    <property type="entry name" value="FAD/NAD-bd_sf"/>
</dbReference>